<gene>
    <name evidence="1" type="ORF">NHX12_025613</name>
</gene>
<comment type="caution">
    <text evidence="1">The sequence shown here is derived from an EMBL/GenBank/DDBJ whole genome shotgun (WGS) entry which is preliminary data.</text>
</comment>
<dbReference type="AlphaFoldDB" id="A0A9Q0IR70"/>
<reference evidence="1" key="1">
    <citation type="submission" date="2022-07" db="EMBL/GenBank/DDBJ databases">
        <title>Chromosome-level genome of Muraenolepis orangiensis.</title>
        <authorList>
            <person name="Kim J."/>
        </authorList>
    </citation>
    <scope>NUCLEOTIDE SEQUENCE</scope>
    <source>
        <strain evidence="1">KU_S4_2022</strain>
        <tissue evidence="1">Muscle</tissue>
    </source>
</reference>
<name>A0A9Q0IR70_9TELE</name>
<proteinExistence type="predicted"/>
<dbReference type="Proteomes" id="UP001148018">
    <property type="component" value="Unassembled WGS sequence"/>
</dbReference>
<evidence type="ECO:0000313" key="1">
    <source>
        <dbReference type="EMBL" id="KAJ3607303.1"/>
    </source>
</evidence>
<keyword evidence="2" id="KW-1185">Reference proteome</keyword>
<sequence>MGNSEISSDNWLTPCPTRCYDIDSVKSLSKNSSRTEQRNIDSLEEDSLPLFVGKNADTGPVSNNHKLEVIIIVIDSKNKTNQQIANI</sequence>
<evidence type="ECO:0000313" key="2">
    <source>
        <dbReference type="Proteomes" id="UP001148018"/>
    </source>
</evidence>
<accession>A0A9Q0IR70</accession>
<protein>
    <submittedName>
        <fullName evidence="1">Uncharacterized protein</fullName>
    </submittedName>
</protein>
<organism evidence="1 2">
    <name type="scientific">Muraenolepis orangiensis</name>
    <name type="common">Patagonian moray cod</name>
    <dbReference type="NCBI Taxonomy" id="630683"/>
    <lineage>
        <taxon>Eukaryota</taxon>
        <taxon>Metazoa</taxon>
        <taxon>Chordata</taxon>
        <taxon>Craniata</taxon>
        <taxon>Vertebrata</taxon>
        <taxon>Euteleostomi</taxon>
        <taxon>Actinopterygii</taxon>
        <taxon>Neopterygii</taxon>
        <taxon>Teleostei</taxon>
        <taxon>Neoteleostei</taxon>
        <taxon>Acanthomorphata</taxon>
        <taxon>Zeiogadaria</taxon>
        <taxon>Gadariae</taxon>
        <taxon>Gadiformes</taxon>
        <taxon>Muraenolepidoidei</taxon>
        <taxon>Muraenolepididae</taxon>
        <taxon>Muraenolepis</taxon>
    </lineage>
</organism>
<dbReference type="EMBL" id="JANIIK010000041">
    <property type="protein sequence ID" value="KAJ3607303.1"/>
    <property type="molecule type" value="Genomic_DNA"/>
</dbReference>